<dbReference type="SUPFAM" id="SSF50692">
    <property type="entry name" value="ADC-like"/>
    <property type="match status" value="1"/>
</dbReference>
<organism evidence="8 9">
    <name type="scientific">Lentzea kristufekii</name>
    <dbReference type="NCBI Taxonomy" id="3095430"/>
    <lineage>
        <taxon>Bacteria</taxon>
        <taxon>Bacillati</taxon>
        <taxon>Actinomycetota</taxon>
        <taxon>Actinomycetes</taxon>
        <taxon>Pseudonocardiales</taxon>
        <taxon>Pseudonocardiaceae</taxon>
        <taxon>Lentzea</taxon>
    </lineage>
</organism>
<reference evidence="8 9" key="1">
    <citation type="submission" date="2023-11" db="EMBL/GenBank/DDBJ databases">
        <title>Lentzea sokolovensis, sp. nov., Lentzea kristufkii, sp. nov., and Lentzea miocenensis, sp. nov., rare actinobacteria from Sokolov Coal Basin, Miocene lacustrine sediment, Czech Republic.</title>
        <authorList>
            <person name="Lara A."/>
            <person name="Kotroba L."/>
            <person name="Nouioui I."/>
            <person name="Neumann-Schaal M."/>
            <person name="Mast Y."/>
            <person name="Chronakova A."/>
        </authorList>
    </citation>
    <scope>NUCLEOTIDE SEQUENCE [LARGE SCALE GENOMIC DNA]</scope>
    <source>
        <strain evidence="8 9">BCCO 10_0798</strain>
    </source>
</reference>
<dbReference type="InterPro" id="IPR006656">
    <property type="entry name" value="Mopterin_OxRdtase"/>
</dbReference>
<keyword evidence="2" id="KW-0479">Metal-binding</keyword>
<dbReference type="SMART" id="SM00926">
    <property type="entry name" value="Molybdop_Fe4S4"/>
    <property type="match status" value="1"/>
</dbReference>
<dbReference type="Gene3D" id="3.40.228.10">
    <property type="entry name" value="Dimethylsulfoxide Reductase, domain 2"/>
    <property type="match status" value="1"/>
</dbReference>
<evidence type="ECO:0000256" key="5">
    <source>
        <dbReference type="ARBA" id="ARBA00023014"/>
    </source>
</evidence>
<dbReference type="Pfam" id="PF01568">
    <property type="entry name" value="Molydop_binding"/>
    <property type="match status" value="1"/>
</dbReference>
<dbReference type="InterPro" id="IPR006657">
    <property type="entry name" value="MoPterin_dinucl-bd_dom"/>
</dbReference>
<dbReference type="SUPFAM" id="SSF53706">
    <property type="entry name" value="Formate dehydrogenase/DMSO reductase, domains 1-3"/>
    <property type="match status" value="1"/>
</dbReference>
<evidence type="ECO:0000256" key="1">
    <source>
        <dbReference type="ARBA" id="ARBA00022485"/>
    </source>
</evidence>
<dbReference type="InterPro" id="IPR009010">
    <property type="entry name" value="Asp_de-COase-like_dom_sf"/>
</dbReference>
<proteinExistence type="predicted"/>
<gene>
    <name evidence="8" type="ORF">SK571_14695</name>
</gene>
<feature type="region of interest" description="Disordered" evidence="6">
    <location>
        <begin position="717"/>
        <end position="751"/>
    </location>
</feature>
<dbReference type="PANTHER" id="PTHR43105:SF9">
    <property type="entry name" value="NADPH-FE(3+) OXIDOREDUCTASE SUBUNIT ALPHA"/>
    <property type="match status" value="1"/>
</dbReference>
<name>A0ABU4TQU3_9PSEU</name>
<evidence type="ECO:0000256" key="4">
    <source>
        <dbReference type="ARBA" id="ARBA00023004"/>
    </source>
</evidence>
<evidence type="ECO:0000313" key="8">
    <source>
        <dbReference type="EMBL" id="MDX8050636.1"/>
    </source>
</evidence>
<evidence type="ECO:0000259" key="7">
    <source>
        <dbReference type="SMART" id="SM00926"/>
    </source>
</evidence>
<dbReference type="Gene3D" id="3.40.50.740">
    <property type="match status" value="1"/>
</dbReference>
<evidence type="ECO:0000313" key="9">
    <source>
        <dbReference type="Proteomes" id="UP001271792"/>
    </source>
</evidence>
<keyword evidence="3" id="KW-0560">Oxidoreductase</keyword>
<dbReference type="Gene3D" id="2.40.40.20">
    <property type="match status" value="1"/>
</dbReference>
<evidence type="ECO:0000256" key="2">
    <source>
        <dbReference type="ARBA" id="ARBA00022723"/>
    </source>
</evidence>
<keyword evidence="1" id="KW-0004">4Fe-4S</keyword>
<dbReference type="Proteomes" id="UP001271792">
    <property type="component" value="Unassembled WGS sequence"/>
</dbReference>
<dbReference type="EMBL" id="JAXAVV010000006">
    <property type="protein sequence ID" value="MDX8050636.1"/>
    <property type="molecule type" value="Genomic_DNA"/>
</dbReference>
<evidence type="ECO:0000256" key="6">
    <source>
        <dbReference type="SAM" id="MobiDB-lite"/>
    </source>
</evidence>
<dbReference type="Gene3D" id="2.20.25.90">
    <property type="entry name" value="ADC-like domains"/>
    <property type="match status" value="1"/>
</dbReference>
<evidence type="ECO:0000256" key="3">
    <source>
        <dbReference type="ARBA" id="ARBA00023002"/>
    </source>
</evidence>
<dbReference type="PANTHER" id="PTHR43105">
    <property type="entry name" value="RESPIRATORY NITRATE REDUCTASE"/>
    <property type="match status" value="1"/>
</dbReference>
<dbReference type="Pfam" id="PF00384">
    <property type="entry name" value="Molybdopterin"/>
    <property type="match status" value="1"/>
</dbReference>
<dbReference type="Pfam" id="PF04879">
    <property type="entry name" value="Molybdop_Fe4S4"/>
    <property type="match status" value="1"/>
</dbReference>
<keyword evidence="4" id="KW-0408">Iron</keyword>
<dbReference type="RefSeq" id="WP_319984609.1">
    <property type="nucleotide sequence ID" value="NZ_JAXAVV010000006.1"/>
</dbReference>
<sequence length="751" mass="81408">MWKPSACILCECNCGIEILVGEDGRSFDKIRGDKLHPASAGYTCNKALRLDLHQNGDTGRITQPLRRRPDGGFEEIDWDTAISEIAARLGEVRDTFGGETIFYYGGGGQGNHLGGAYSPATMAAFGARYRSSALAQEKTGEFWVSARMLGNMTRADFEHCEVALFVGKNPYQSHGFPRARSVLKDIAKDPARSMIVIDPVRTETAELADFHLQVRPGTDLYLLTAMAAVLVQENLIAADWLAEHADGLDAVTAVLRRVPVGDYCAVADVEETLVRAVAARIAAADSVAVFEDLGVQMNRDSTLVSYVEKLVWLLTGNFGKRGAQYVPSSLVPIGRDRGHAEGEGPRSPVAGARIISGLVPCNVIAEEILTDHPARYRAMLVESANPAHSLADSARMREALAALELVVVIDIAMTETARLADYVLPAPTQFEKFEATFFNFDFPRNIFHLRHPVVPAPDGVLPEPEIHARLVEASGALTEQDYAPLRAAAAAGRAEFAQAFLAALADPVKRRLASVLLYRTLGPTLPHDASAAAVLWMAAHDCARKNPAGVEKAGYGSGLEAGERLFAAIVDGSHGVHITEDEYDASWQRLPRGRITLDVPELLAAVAALGDRPVPRQDPDWPFVLSAGERRAFTANTIMRDPTWRRRDPDGRLRISTTNATRLGVTTGDRVRLTTRRGTADVSVDATDTMRSGHISLPNGLGLTVQERTGVAPNELTSAEDRDEWAGTPWHKHVPARLEPLGPQAGDQRTG</sequence>
<dbReference type="InterPro" id="IPR006963">
    <property type="entry name" value="Mopterin_OxRdtase_4Fe-4S_dom"/>
</dbReference>
<protein>
    <submittedName>
        <fullName evidence="8">Molybdopterin-dependent oxidoreductase</fullName>
    </submittedName>
</protein>
<feature type="domain" description="4Fe-4S Mo/W bis-MGD-type" evidence="7">
    <location>
        <begin position="1"/>
        <end position="55"/>
    </location>
</feature>
<keyword evidence="5" id="KW-0411">Iron-sulfur</keyword>
<keyword evidence="9" id="KW-1185">Reference proteome</keyword>
<comment type="caution">
    <text evidence="8">The sequence shown here is derived from an EMBL/GenBank/DDBJ whole genome shotgun (WGS) entry which is preliminary data.</text>
</comment>
<dbReference type="InterPro" id="IPR050123">
    <property type="entry name" value="Prok_molybdopt-oxidoreductase"/>
</dbReference>
<accession>A0ABU4TQU3</accession>